<dbReference type="SMART" id="SM00849">
    <property type="entry name" value="Lactamase_B"/>
    <property type="match status" value="1"/>
</dbReference>
<dbReference type="SUPFAM" id="SSF56281">
    <property type="entry name" value="Metallo-hydrolase/oxidoreductase"/>
    <property type="match status" value="1"/>
</dbReference>
<feature type="domain" description="Metallo-beta-lactamase" evidence="1">
    <location>
        <begin position="85"/>
        <end position="253"/>
    </location>
</feature>
<sequence>MDTTASPGLRAACDHVLCATCGVEYGHRSLPALCLICDDEREYVPRAGQSWTTVGELATDGCRTVVEQLEPGLVAIGTRPVVGIGQSSKLVVTDHGNVLFDVPPFVDGAAIAAIAERGGIAAVVASHPHMYGVQSLYSRAFGDAPVYVASADRDFLPLRPSTVRFWEDTFDVVPGVRLEQIGGHFPGMTVAHYTAADGCGVLLAGDGIYPGPEGLTVSFLRSYPNRIPLSGAVVRRIAEQIGRLEFDRLYNNFRDMVPERAQEVVQESARRYIAWVTGENDHLT</sequence>
<gene>
    <name evidence="2" type="ORF">GCM10025883_39730</name>
</gene>
<dbReference type="EMBL" id="BSUO01000001">
    <property type="protein sequence ID" value="GMA41928.1"/>
    <property type="molecule type" value="Genomic_DNA"/>
</dbReference>
<dbReference type="Pfam" id="PF00753">
    <property type="entry name" value="Lactamase_B"/>
    <property type="match status" value="1"/>
</dbReference>
<dbReference type="Gene3D" id="3.60.15.10">
    <property type="entry name" value="Ribonuclease Z/Hydroxyacylglutathione hydrolase-like"/>
    <property type="match status" value="1"/>
</dbReference>
<reference evidence="3" key="1">
    <citation type="journal article" date="2019" name="Int. J. Syst. Evol. Microbiol.">
        <title>The Global Catalogue of Microorganisms (GCM) 10K type strain sequencing project: providing services to taxonomists for standard genome sequencing and annotation.</title>
        <authorList>
            <consortium name="The Broad Institute Genomics Platform"/>
            <consortium name="The Broad Institute Genome Sequencing Center for Infectious Disease"/>
            <person name="Wu L."/>
            <person name="Ma J."/>
        </authorList>
    </citation>
    <scope>NUCLEOTIDE SEQUENCE [LARGE SCALE GENOMIC DNA]</scope>
    <source>
        <strain evidence="3">NBRC 113072</strain>
    </source>
</reference>
<dbReference type="Proteomes" id="UP001157126">
    <property type="component" value="Unassembled WGS sequence"/>
</dbReference>
<evidence type="ECO:0000259" key="1">
    <source>
        <dbReference type="SMART" id="SM00849"/>
    </source>
</evidence>
<protein>
    <submittedName>
        <fullName evidence="2">Hydrolase</fullName>
    </submittedName>
</protein>
<dbReference type="RefSeq" id="WP_284305415.1">
    <property type="nucleotide sequence ID" value="NZ_BSUO01000001.1"/>
</dbReference>
<dbReference type="PANTHER" id="PTHR36839:SF1">
    <property type="entry name" value="METALLO-BETA-LACTAMASE FAMILY PROTEIN (AFU_ORTHOLOGUE AFUA_5G12770)"/>
    <property type="match status" value="1"/>
</dbReference>
<dbReference type="InterPro" id="IPR001279">
    <property type="entry name" value="Metallo-B-lactamas"/>
</dbReference>
<name>A0ABQ6IZ08_9MICO</name>
<keyword evidence="2" id="KW-0378">Hydrolase</keyword>
<organism evidence="2 3">
    <name type="scientific">Mobilicoccus caccae</name>
    <dbReference type="NCBI Taxonomy" id="1859295"/>
    <lineage>
        <taxon>Bacteria</taxon>
        <taxon>Bacillati</taxon>
        <taxon>Actinomycetota</taxon>
        <taxon>Actinomycetes</taxon>
        <taxon>Micrococcales</taxon>
        <taxon>Dermatophilaceae</taxon>
        <taxon>Mobilicoccus</taxon>
    </lineage>
</organism>
<dbReference type="InterPro" id="IPR036866">
    <property type="entry name" value="RibonucZ/Hydroxyglut_hydro"/>
</dbReference>
<comment type="caution">
    <text evidence="2">The sequence shown here is derived from an EMBL/GenBank/DDBJ whole genome shotgun (WGS) entry which is preliminary data.</text>
</comment>
<proteinExistence type="predicted"/>
<accession>A0ABQ6IZ08</accession>
<dbReference type="PANTHER" id="PTHR36839">
    <property type="entry name" value="METALLO-BETA-LACTAMASE FAMILY PROTEIN (AFU_ORTHOLOGUE AFUA_5G12770)"/>
    <property type="match status" value="1"/>
</dbReference>
<evidence type="ECO:0000313" key="3">
    <source>
        <dbReference type="Proteomes" id="UP001157126"/>
    </source>
</evidence>
<dbReference type="GO" id="GO:0016787">
    <property type="term" value="F:hydrolase activity"/>
    <property type="evidence" value="ECO:0007669"/>
    <property type="project" value="UniProtKB-KW"/>
</dbReference>
<keyword evidence="3" id="KW-1185">Reference proteome</keyword>
<evidence type="ECO:0000313" key="2">
    <source>
        <dbReference type="EMBL" id="GMA41928.1"/>
    </source>
</evidence>